<keyword evidence="1" id="KW-0472">Membrane</keyword>
<dbReference type="EMBL" id="CP006771">
    <property type="protein sequence ID" value="AGX88831.1"/>
    <property type="molecule type" value="Genomic_DNA"/>
</dbReference>
<evidence type="ECO:0000313" key="3">
    <source>
        <dbReference type="Proteomes" id="UP000017119"/>
    </source>
</evidence>
<protein>
    <submittedName>
        <fullName evidence="2">Uncharacterized protein</fullName>
    </submittedName>
</protein>
<dbReference type="KEGG" id="mpv:PRV_00230"/>
<keyword evidence="1" id="KW-1133">Transmembrane helix</keyword>
<evidence type="ECO:0000313" key="2">
    <source>
        <dbReference type="EMBL" id="AGX88831.1"/>
    </source>
</evidence>
<dbReference type="PATRIC" id="fig|1403316.3.peg.37"/>
<sequence length="49" mass="5552">MLRYRHGVYLVVPLAAGGSTTYYLSSNNWDLNSSFSNFFSKFPWGGQSQ</sequence>
<dbReference type="STRING" id="1403316.PRV_00230"/>
<dbReference type="AlphaFoldDB" id="U5NBB7"/>
<proteinExistence type="predicted"/>
<organism evidence="2 3">
    <name type="scientific">Mycoplasma parvum str. Indiana</name>
    <dbReference type="NCBI Taxonomy" id="1403316"/>
    <lineage>
        <taxon>Bacteria</taxon>
        <taxon>Bacillati</taxon>
        <taxon>Mycoplasmatota</taxon>
        <taxon>Mollicutes</taxon>
        <taxon>Mycoplasmataceae</taxon>
        <taxon>Mycoplasma</taxon>
    </lineage>
</organism>
<reference evidence="2 3" key="1">
    <citation type="journal article" date="2013" name="Genome Announc.">
        <title>Genome Sequence of Mycoplasma parvum (Formerly Eperythrozoon parvum), a Diminutive Hemoplasma of the Pig.</title>
        <authorList>
            <person name="do Nascimento N.C."/>
            <person name="Dos Santos A.P."/>
            <person name="Chu Y."/>
            <person name="Guimaraes A.M."/>
            <person name="Pagliaro A."/>
            <person name="Messick J.B."/>
        </authorList>
    </citation>
    <scope>NUCLEOTIDE SEQUENCE [LARGE SCALE GENOMIC DNA]</scope>
    <source>
        <strain evidence="2 3">Indiana</strain>
    </source>
</reference>
<keyword evidence="3" id="KW-1185">Reference proteome</keyword>
<gene>
    <name evidence="2" type="ORF">PRV_00230</name>
</gene>
<evidence type="ECO:0000256" key="1">
    <source>
        <dbReference type="SAM" id="Phobius"/>
    </source>
</evidence>
<name>U5NBB7_9MOLU</name>
<feature type="transmembrane region" description="Helical" evidence="1">
    <location>
        <begin position="7"/>
        <end position="25"/>
    </location>
</feature>
<accession>U5NBB7</accession>
<keyword evidence="1" id="KW-0812">Transmembrane</keyword>
<dbReference type="HOGENOM" id="CLU_3137937_0_0_14"/>
<dbReference type="Proteomes" id="UP000017119">
    <property type="component" value="Chromosome"/>
</dbReference>